<dbReference type="Proteomes" id="UP000225108">
    <property type="component" value="Unassembled WGS sequence"/>
</dbReference>
<reference evidence="3 4" key="1">
    <citation type="submission" date="2017-10" db="EMBL/GenBank/DDBJ databases">
        <title>The draft genome sequence of Williamsia sp. BULT 1.1 isolated from the semi-arid grassland soils from South Africa.</title>
        <authorList>
            <person name="Kabwe M.H."/>
            <person name="Govender N."/>
            <person name="Mutseka Lunga P."/>
            <person name="Vikram S."/>
            <person name="Makhalanyane T.P."/>
        </authorList>
    </citation>
    <scope>NUCLEOTIDE SEQUENCE [LARGE SCALE GENOMIC DNA]</scope>
    <source>
        <strain evidence="3 4">BULT 1.1</strain>
    </source>
</reference>
<feature type="transmembrane region" description="Helical" evidence="1">
    <location>
        <begin position="28"/>
        <end position="48"/>
    </location>
</feature>
<keyword evidence="1" id="KW-0812">Transmembrane</keyword>
<evidence type="ECO:0000259" key="2">
    <source>
        <dbReference type="SMART" id="SM00858"/>
    </source>
</evidence>
<dbReference type="Pfam" id="PF08666">
    <property type="entry name" value="SAF"/>
    <property type="match status" value="1"/>
</dbReference>
<sequence length="223" mass="23207">MAARNALNPTLSDRVRHAVRPGWTRSLLLRRACAIVLLAVALVAALTAGRTEELRPAVIAAHDISPGQPLTIGDLATRGFRPGDLPAGTADDAADFLDKTVTGPVRAGEILTDSRVLTSRLPAQIMQRPDARLVPVKVADTAVIDLLREGDVVDVLSIDDAGTTEGSSATKVLAKAAVVALVSQESGSRTGSDARLAVLALPERDAHVVAAATLTAPITLVFH</sequence>
<evidence type="ECO:0000256" key="1">
    <source>
        <dbReference type="SAM" id="Phobius"/>
    </source>
</evidence>
<keyword evidence="3" id="KW-0966">Cell projection</keyword>
<dbReference type="AlphaFoldDB" id="A0A2G3PS69"/>
<accession>A0A2G3PS69</accession>
<organism evidence="3 4">
    <name type="scientific">Williamsia marianensis</name>
    <dbReference type="NCBI Taxonomy" id="85044"/>
    <lineage>
        <taxon>Bacteria</taxon>
        <taxon>Bacillati</taxon>
        <taxon>Actinomycetota</taxon>
        <taxon>Actinomycetes</taxon>
        <taxon>Mycobacteriales</taxon>
        <taxon>Nocardiaceae</taxon>
        <taxon>Williamsia</taxon>
    </lineage>
</organism>
<protein>
    <submittedName>
        <fullName evidence="3">Flagellar biosynthesis protein FlgA</fullName>
    </submittedName>
</protein>
<dbReference type="EMBL" id="PEBD01000004">
    <property type="protein sequence ID" value="PHV68611.1"/>
    <property type="molecule type" value="Genomic_DNA"/>
</dbReference>
<evidence type="ECO:0000313" key="3">
    <source>
        <dbReference type="EMBL" id="PHV68611.1"/>
    </source>
</evidence>
<proteinExistence type="predicted"/>
<comment type="caution">
    <text evidence="3">The sequence shown here is derived from an EMBL/GenBank/DDBJ whole genome shotgun (WGS) entry which is preliminary data.</text>
</comment>
<keyword evidence="3" id="KW-0282">Flagellum</keyword>
<keyword evidence="3" id="KW-0969">Cilium</keyword>
<keyword evidence="1" id="KW-0472">Membrane</keyword>
<dbReference type="InterPro" id="IPR013974">
    <property type="entry name" value="SAF"/>
</dbReference>
<feature type="domain" description="SAF" evidence="2">
    <location>
        <begin position="55"/>
        <end position="117"/>
    </location>
</feature>
<dbReference type="CDD" id="cd11614">
    <property type="entry name" value="SAF_CpaB_FlgA_like"/>
    <property type="match status" value="1"/>
</dbReference>
<keyword evidence="1" id="KW-1133">Transmembrane helix</keyword>
<name>A0A2G3PS69_WILMA</name>
<dbReference type="RefSeq" id="WP_099381728.1">
    <property type="nucleotide sequence ID" value="NZ_PEBD01000004.1"/>
</dbReference>
<evidence type="ECO:0000313" key="4">
    <source>
        <dbReference type="Proteomes" id="UP000225108"/>
    </source>
</evidence>
<dbReference type="SMART" id="SM00858">
    <property type="entry name" value="SAF"/>
    <property type="match status" value="1"/>
</dbReference>
<gene>
    <name evidence="3" type="ORF">CSW57_05320</name>
</gene>